<name>A0A1N6FPU1_9PROT</name>
<dbReference type="AlphaFoldDB" id="A0A1N6FPU1"/>
<feature type="compositionally biased region" description="Basic and acidic residues" evidence="1">
    <location>
        <begin position="126"/>
        <end position="136"/>
    </location>
</feature>
<evidence type="ECO:0000313" key="4">
    <source>
        <dbReference type="Proteomes" id="UP000185062"/>
    </source>
</evidence>
<organism evidence="3 4">
    <name type="scientific">Nitrosomonas cryotolerans ATCC 49181</name>
    <dbReference type="NCBI Taxonomy" id="1131553"/>
    <lineage>
        <taxon>Bacteria</taxon>
        <taxon>Pseudomonadati</taxon>
        <taxon>Pseudomonadota</taxon>
        <taxon>Betaproteobacteria</taxon>
        <taxon>Nitrosomonadales</taxon>
        <taxon>Nitrosomonadaceae</taxon>
        <taxon>Nitrosomonas</taxon>
    </lineage>
</organism>
<dbReference type="eggNOG" id="ENOG50349B3">
    <property type="taxonomic scope" value="Bacteria"/>
</dbReference>
<proteinExistence type="predicted"/>
<evidence type="ECO:0000256" key="1">
    <source>
        <dbReference type="SAM" id="MobiDB-lite"/>
    </source>
</evidence>
<dbReference type="EMBL" id="FSRO01000001">
    <property type="protein sequence ID" value="SIN97232.1"/>
    <property type="molecule type" value="Genomic_DNA"/>
</dbReference>
<keyword evidence="2" id="KW-0812">Transmembrane</keyword>
<keyword evidence="2" id="KW-1133">Transmembrane helix</keyword>
<dbReference type="RefSeq" id="WP_028461603.1">
    <property type="nucleotide sequence ID" value="NZ_FSRO01000001.1"/>
</dbReference>
<feature type="transmembrane region" description="Helical" evidence="2">
    <location>
        <begin position="206"/>
        <end position="226"/>
    </location>
</feature>
<evidence type="ECO:0000313" key="3">
    <source>
        <dbReference type="EMBL" id="SIN97232.1"/>
    </source>
</evidence>
<gene>
    <name evidence="3" type="ORF">SAMN02743940_0345</name>
</gene>
<keyword evidence="4" id="KW-1185">Reference proteome</keyword>
<evidence type="ECO:0000256" key="2">
    <source>
        <dbReference type="SAM" id="Phobius"/>
    </source>
</evidence>
<dbReference type="Proteomes" id="UP000185062">
    <property type="component" value="Unassembled WGS sequence"/>
</dbReference>
<sequence>MKEVSKGGWVAKISGAVLVSLLALPSYAQLMLAHEGHHGGGGCVIDTGDFSVTFSAYEVPEGDIPPMHSYCDHLPGVGKVNLTVELSDYAAREIPLAVRLIKEGHESGNHDDVATSGKGENESEEADHSAHEGVDHDGHAAKEQGIVYMPAEVHRSGIIVVAAELKELGQYAVLLEKKDDAGNVSTAVRIPLHVGGGGHGGHGGGFGMMEIAILLIVTGGAAFYFLRRKNNPE</sequence>
<protein>
    <submittedName>
        <fullName evidence="3">Uncharacterized protein</fullName>
    </submittedName>
</protein>
<feature type="region of interest" description="Disordered" evidence="1">
    <location>
        <begin position="105"/>
        <end position="136"/>
    </location>
</feature>
<accession>A0A1N6FPU1</accession>
<keyword evidence="2" id="KW-0472">Membrane</keyword>
<reference evidence="3 4" key="1">
    <citation type="submission" date="2016-12" db="EMBL/GenBank/DDBJ databases">
        <authorList>
            <person name="Song W.-J."/>
            <person name="Kurnit D.M."/>
        </authorList>
    </citation>
    <scope>NUCLEOTIDE SEQUENCE [LARGE SCALE GENOMIC DNA]</scope>
    <source>
        <strain evidence="3 4">ATCC 49181</strain>
    </source>
</reference>